<feature type="compositionally biased region" description="Basic and acidic residues" evidence="1">
    <location>
        <begin position="63"/>
        <end position="83"/>
    </location>
</feature>
<dbReference type="STRING" id="1509407.A0A0L1IN64"/>
<dbReference type="AlphaFoldDB" id="A0A0L1IN64"/>
<gene>
    <name evidence="2" type="ORF">ANOM_011101</name>
</gene>
<dbReference type="RefSeq" id="XP_015401683.1">
    <property type="nucleotide sequence ID" value="XM_015556357.1"/>
</dbReference>
<organism evidence="2 3">
    <name type="scientific">Aspergillus nomiae NRRL (strain ATCC 15546 / NRRL 13137 / CBS 260.88 / M93)</name>
    <dbReference type="NCBI Taxonomy" id="1509407"/>
    <lineage>
        <taxon>Eukaryota</taxon>
        <taxon>Fungi</taxon>
        <taxon>Dikarya</taxon>
        <taxon>Ascomycota</taxon>
        <taxon>Pezizomycotina</taxon>
        <taxon>Eurotiomycetes</taxon>
        <taxon>Eurotiomycetidae</taxon>
        <taxon>Eurotiales</taxon>
        <taxon>Aspergillaceae</taxon>
        <taxon>Aspergillus</taxon>
        <taxon>Aspergillus subgen. Circumdati</taxon>
    </lineage>
</organism>
<dbReference type="Proteomes" id="UP000037505">
    <property type="component" value="Unassembled WGS sequence"/>
</dbReference>
<accession>A0A0L1IN64</accession>
<reference evidence="2 3" key="1">
    <citation type="submission" date="2014-06" db="EMBL/GenBank/DDBJ databases">
        <title>The Genome of the Aflatoxigenic Filamentous Fungus Aspergillus nomius.</title>
        <authorList>
            <person name="Moore M.G."/>
            <person name="Shannon B.M."/>
            <person name="Brian M.M."/>
        </authorList>
    </citation>
    <scope>NUCLEOTIDE SEQUENCE [LARGE SCALE GENOMIC DNA]</scope>
    <source>
        <strain evidence="2 3">NRRL 13137</strain>
    </source>
</reference>
<feature type="region of interest" description="Disordered" evidence="1">
    <location>
        <begin position="224"/>
        <end position="244"/>
    </location>
</feature>
<keyword evidence="3" id="KW-1185">Reference proteome</keyword>
<evidence type="ECO:0000256" key="1">
    <source>
        <dbReference type="SAM" id="MobiDB-lite"/>
    </source>
</evidence>
<sequence>MPSFPSRPLARSRDDGLQLSYQLPHRVYTAKGYPVLAPNGSSIIIYGYENGLKVIWRGGRPFTDRKPSASKDQPQEKTNRSNDDAIMIIDSDDESSVEPQKNEEPSYGFEEDEPEIDPLFPYENVLRQIDIPLGTRVVELAVPRILPESSRSSLDPFPPILRKYMVISAVCADLSTRVVTLPLAPPHPTQFEISSWVQTLSISGGVSHQEIPRGVGIAFTYQASEPQGDEDMAQSQSGSNRHRPGRWDLLVATHSAESSGLLIIHRIPVVEETDRSEVLYRLGEDDIESKRRYLPAPAQNIAFNPSPYPSPRHSTLLVAFHSGCVKVYSCFSMKPSKASRRSSSPQNDFETSETDGKWLISLYPGFEQSPSGVPRRKTIVNAEWVLGGRAIMVLMADGEWGVWDLEGAGPGTIKGPLQRQSSVQGVTGGSLTAFSVSGRILSPLSGARTETGGPIAEQRPKFAPLTPHTKRVREDTLLKGAMVGSIMPSLCGEISVYQTNSYRDSLPDESILLRHGNQSAVIPSLLSLWRNAVKATGTFDASNRCRVSAIQDITLMGEHLKGIGHLPAASRQTRQAEGGDHDALLVAEHRIIVLTPRLNEPDESPALLGPVNETPTAETDQLKLRRGELDVEGMDRLLSGMASGNQSLRMGSPIKRARIFT</sequence>
<dbReference type="Gene3D" id="2.130.10.10">
    <property type="entry name" value="YVTN repeat-like/Quinoprotein amine dehydrogenase"/>
    <property type="match status" value="1"/>
</dbReference>
<comment type="caution">
    <text evidence="2">The sequence shown here is derived from an EMBL/GenBank/DDBJ whole genome shotgun (WGS) entry which is preliminary data.</text>
</comment>
<feature type="region of interest" description="Disordered" evidence="1">
    <location>
        <begin position="63"/>
        <end position="113"/>
    </location>
</feature>
<dbReference type="InterPro" id="IPR015943">
    <property type="entry name" value="WD40/YVTN_repeat-like_dom_sf"/>
</dbReference>
<dbReference type="EMBL" id="JNOM01000545">
    <property type="protein sequence ID" value="KNG80760.1"/>
    <property type="molecule type" value="Genomic_DNA"/>
</dbReference>
<dbReference type="GeneID" id="26812905"/>
<dbReference type="OrthoDB" id="5323870at2759"/>
<evidence type="ECO:0000313" key="3">
    <source>
        <dbReference type="Proteomes" id="UP000037505"/>
    </source>
</evidence>
<name>A0A0L1IN64_ASPN3</name>
<evidence type="ECO:0008006" key="4">
    <source>
        <dbReference type="Google" id="ProtNLM"/>
    </source>
</evidence>
<proteinExistence type="predicted"/>
<protein>
    <recommendedName>
        <fullName evidence="4">Nucleoporin NUP37</fullName>
    </recommendedName>
</protein>
<evidence type="ECO:0000313" key="2">
    <source>
        <dbReference type="EMBL" id="KNG80760.1"/>
    </source>
</evidence>